<sequence length="182" mass="18757">MAQTINRKRAVIAGAAALLIAGVSVGGALVTTNSTIFDNVFETEAVPANPGELLVDGPALSHSYTGAVDGELASEYYTLTNTSATQDLKFNLNTRVQPGGSMADELASELSTRIGVAGVTTATGTLKDMNIAGGDQITVPAGSSIVLRLDVFVEDKDAFIAAGLGDDSQVTVDFLFDSIFLP</sequence>
<dbReference type="EMBL" id="JAGIOA010000001">
    <property type="protein sequence ID" value="MBP2376905.1"/>
    <property type="molecule type" value="Genomic_DNA"/>
</dbReference>
<gene>
    <name evidence="1" type="ORF">JOF42_000400</name>
</gene>
<dbReference type="RefSeq" id="WP_210096322.1">
    <property type="nucleotide sequence ID" value="NZ_BAAAIO010000001.1"/>
</dbReference>
<reference evidence="1 2" key="1">
    <citation type="submission" date="2021-03" db="EMBL/GenBank/DDBJ databases">
        <title>Sequencing the genomes of 1000 actinobacteria strains.</title>
        <authorList>
            <person name="Klenk H.-P."/>
        </authorList>
    </citation>
    <scope>NUCLEOTIDE SEQUENCE [LARGE SCALE GENOMIC DNA]</scope>
    <source>
        <strain evidence="1 2">DSM 13468</strain>
    </source>
</reference>
<name>A0ABS4WL26_9MICO</name>
<organism evidence="1 2">
    <name type="scientific">Microbacterium phyllosphaerae</name>
    <dbReference type="NCBI Taxonomy" id="124798"/>
    <lineage>
        <taxon>Bacteria</taxon>
        <taxon>Bacillati</taxon>
        <taxon>Actinomycetota</taxon>
        <taxon>Actinomycetes</taxon>
        <taxon>Micrococcales</taxon>
        <taxon>Microbacteriaceae</taxon>
        <taxon>Microbacterium</taxon>
    </lineage>
</organism>
<evidence type="ECO:0000313" key="2">
    <source>
        <dbReference type="Proteomes" id="UP000703720"/>
    </source>
</evidence>
<accession>A0ABS4WL26</accession>
<protein>
    <submittedName>
        <fullName evidence="1">Uncharacterized protein</fullName>
    </submittedName>
</protein>
<proteinExistence type="predicted"/>
<evidence type="ECO:0000313" key="1">
    <source>
        <dbReference type="EMBL" id="MBP2376905.1"/>
    </source>
</evidence>
<dbReference type="Proteomes" id="UP000703720">
    <property type="component" value="Unassembled WGS sequence"/>
</dbReference>
<comment type="caution">
    <text evidence="1">The sequence shown here is derived from an EMBL/GenBank/DDBJ whole genome shotgun (WGS) entry which is preliminary data.</text>
</comment>
<keyword evidence="2" id="KW-1185">Reference proteome</keyword>